<keyword evidence="4" id="KW-1185">Reference proteome</keyword>
<dbReference type="PANTHER" id="PTHR34605:SF3">
    <property type="entry name" value="P CELL-TYPE AGGLUTINATION PROTEIN MAP4-LIKE-RELATED"/>
    <property type="match status" value="1"/>
</dbReference>
<reference evidence="3 4" key="1">
    <citation type="journal article" date="2020" name="G3 (Bethesda)">
        <title>Improved Reference Genome for Cyclotella cryptica CCMP332, a Model for Cell Wall Morphogenesis, Salinity Adaptation, and Lipid Production in Diatoms (Bacillariophyta).</title>
        <authorList>
            <person name="Roberts W.R."/>
            <person name="Downey K.M."/>
            <person name="Ruck E.C."/>
            <person name="Traller J.C."/>
            <person name="Alverson A.J."/>
        </authorList>
    </citation>
    <scope>NUCLEOTIDE SEQUENCE [LARGE SCALE GENOMIC DNA]</scope>
    <source>
        <strain evidence="3 4">CCMP332</strain>
    </source>
</reference>
<name>A0ABD3QM12_9STRA</name>
<dbReference type="AlphaFoldDB" id="A0ABD3QM12"/>
<accession>A0ABD3QM12</accession>
<feature type="region of interest" description="Disordered" evidence="2">
    <location>
        <begin position="39"/>
        <end position="72"/>
    </location>
</feature>
<comment type="caution">
    <text evidence="3">The sequence shown here is derived from an EMBL/GenBank/DDBJ whole genome shotgun (WGS) entry which is preliminary data.</text>
</comment>
<dbReference type="InterPro" id="IPR011010">
    <property type="entry name" value="DNA_brk_join_enz"/>
</dbReference>
<evidence type="ECO:0000256" key="2">
    <source>
        <dbReference type="SAM" id="MobiDB-lite"/>
    </source>
</evidence>
<keyword evidence="1" id="KW-0233">DNA recombination</keyword>
<dbReference type="InterPro" id="IPR052925">
    <property type="entry name" value="Phage_Integrase-like_Recomb"/>
</dbReference>
<feature type="compositionally biased region" description="Basic residues" evidence="2">
    <location>
        <begin position="1"/>
        <end position="10"/>
    </location>
</feature>
<organism evidence="3 4">
    <name type="scientific">Cyclotella cryptica</name>
    <dbReference type="NCBI Taxonomy" id="29204"/>
    <lineage>
        <taxon>Eukaryota</taxon>
        <taxon>Sar</taxon>
        <taxon>Stramenopiles</taxon>
        <taxon>Ochrophyta</taxon>
        <taxon>Bacillariophyta</taxon>
        <taxon>Coscinodiscophyceae</taxon>
        <taxon>Thalassiosirophycidae</taxon>
        <taxon>Stephanodiscales</taxon>
        <taxon>Stephanodiscaceae</taxon>
        <taxon>Cyclotella</taxon>
    </lineage>
</organism>
<dbReference type="EMBL" id="JABMIG020000029">
    <property type="protein sequence ID" value="KAL3801059.1"/>
    <property type="molecule type" value="Genomic_DNA"/>
</dbReference>
<dbReference type="PANTHER" id="PTHR34605">
    <property type="entry name" value="PHAGE_INTEGRASE DOMAIN-CONTAINING PROTEIN"/>
    <property type="match status" value="1"/>
</dbReference>
<dbReference type="GO" id="GO:0006310">
    <property type="term" value="P:DNA recombination"/>
    <property type="evidence" value="ECO:0007669"/>
    <property type="project" value="UniProtKB-KW"/>
</dbReference>
<feature type="compositionally biased region" description="Basic and acidic residues" evidence="2">
    <location>
        <begin position="51"/>
        <end position="63"/>
    </location>
</feature>
<evidence type="ECO:0000313" key="3">
    <source>
        <dbReference type="EMBL" id="KAL3801059.1"/>
    </source>
</evidence>
<dbReference type="SUPFAM" id="SSF56349">
    <property type="entry name" value="DNA breaking-rejoining enzymes"/>
    <property type="match status" value="1"/>
</dbReference>
<proteinExistence type="predicted"/>
<gene>
    <name evidence="3" type="ORF">HJC23_002352</name>
</gene>
<sequence>MSGIVRRHWNVKLSGGDNGKGKTKLSTMQPLDLKYFRAGGIPNTKPGIRSETAHQHEESDSHSAPRAGVLPEPVSCNDNSYILGSTEVKRCPRKRGSRYRPNMGWPYAPTIGQGELVTGHTTGGCPVQPGQPWTPAEMQAAMDRGPHESATSVEAITQLREEVQEKIRNGQARIVDWETIKDNPPPELKISPISMIPHKSRRFRTILDLSFAIRLLDGTHVPSVNEASVKTAPRGAIDQLGHSLSRIIHAFASTSQDEKIFMAKWDIKDGFWRLDCQHGQEWNFAYVLPRLDGPSSELVIPTSLQMGWIKSPPYFCTASETARDVAESYVETPVGSMPPHRFIEHTATRKAYLELPTKSPTETPHMKYLVDVYVDDFIGLVIPTSRLQLDHVANSVMCGIHDVFPPEEVDQEDPISLKKLLRGEGSWDVVKDILGFVFDGSGKTIWLADGKHDALLATMKGWLRSTRKNARFGVPFQEFRSIMYKVRHAFMAIPAGKGLLSPFYKILGTAPPVVFLRRRKQLYDAVFECMVFLRESGSSPTPCRSLVGAWPDIVGVTDASSFGIGGIIIGERVAIPPTVFRMQWPTEITLAVQSEHNLHGTITNSDLELAGLLVLFLVIESVVGDLANMHVALYSDNSPSVHWVQRLAAKSSQVAMQLIRALALRLQVTKASPLTTLHIAGQDNAMTDIPSRSFGIVDNLPPLLQSTYEGYFHIADKGFFNGRAASSAKTRNTHWANWVKFIKPLGVDPYLQETTYVTRVRLLTGFAAFVRTGDAGRGRKVTTATVSTAITAIGQTIALAVGYNPTKLSGSNKLIPRLAQTLDGWRKDDPPTAKKLPVEADVLEHLCKVGTMPGASALEAAVGDFTLIAFYYLLRVGEYTCKGTRNSSKQTVQFKVEDVTFFQSHNGSLRQLPRNASPDQIMSAHSATLKLDNQKNGWKGVCIHQEHNGESIACPVRALGRRYLHIRVHDADPRTFLSAYYDKSIRYDVTDRNISAALKVAALLLDYPSQGFPIERIDTHSLRSGGANALSLAGYTDRQIQKMGRWRGSTFKEYIREELHVFSEGMSTHMKKHFKFVNIAGGVYHDVTTAVMSTDYNVNAAAA</sequence>
<dbReference type="InterPro" id="IPR013762">
    <property type="entry name" value="Integrase-like_cat_sf"/>
</dbReference>
<dbReference type="Proteomes" id="UP001516023">
    <property type="component" value="Unassembled WGS sequence"/>
</dbReference>
<evidence type="ECO:0000256" key="1">
    <source>
        <dbReference type="ARBA" id="ARBA00023172"/>
    </source>
</evidence>
<feature type="region of interest" description="Disordered" evidence="2">
    <location>
        <begin position="1"/>
        <end position="25"/>
    </location>
</feature>
<dbReference type="Gene3D" id="1.10.443.10">
    <property type="entry name" value="Intergrase catalytic core"/>
    <property type="match status" value="1"/>
</dbReference>
<protein>
    <submittedName>
        <fullName evidence="3">Uncharacterized protein</fullName>
    </submittedName>
</protein>
<evidence type="ECO:0000313" key="4">
    <source>
        <dbReference type="Proteomes" id="UP001516023"/>
    </source>
</evidence>